<organism evidence="1 2">
    <name type="scientific">Pendulispora rubella</name>
    <dbReference type="NCBI Taxonomy" id="2741070"/>
    <lineage>
        <taxon>Bacteria</taxon>
        <taxon>Pseudomonadati</taxon>
        <taxon>Myxococcota</taxon>
        <taxon>Myxococcia</taxon>
        <taxon>Myxococcales</taxon>
        <taxon>Sorangiineae</taxon>
        <taxon>Pendulisporaceae</taxon>
        <taxon>Pendulispora</taxon>
    </lineage>
</organism>
<dbReference type="EMBL" id="CP089983">
    <property type="protein sequence ID" value="WXB06178.1"/>
    <property type="molecule type" value="Genomic_DNA"/>
</dbReference>
<accession>A0ABZ2L8A6</accession>
<evidence type="ECO:0000313" key="2">
    <source>
        <dbReference type="Proteomes" id="UP001374803"/>
    </source>
</evidence>
<keyword evidence="2" id="KW-1185">Reference proteome</keyword>
<protein>
    <submittedName>
        <fullName evidence="1">Uncharacterized protein</fullName>
    </submittedName>
</protein>
<proteinExistence type="predicted"/>
<sequence length="164" mass="17186">MGWETSIFRWLGFGRHNTTPPSLVPGEVGELQLDPHGNLKVTVVAAGVGPPMGLRADSPATSWSAPSGLAAHGTIREAPCLLYRVFGSNEGPAKRWIMLFDATSLPADGALPSFAIPVVEGGSFAIDLQRTRPFASGLAWAASSTPGTLTIDPGACIWLNAEYA</sequence>
<reference evidence="1" key="1">
    <citation type="submission" date="2021-12" db="EMBL/GenBank/DDBJ databases">
        <title>Discovery of the Pendulisporaceae a myxobacterial family with distinct sporulation behavior and unique specialized metabolism.</title>
        <authorList>
            <person name="Garcia R."/>
            <person name="Popoff A."/>
            <person name="Bader C.D."/>
            <person name="Loehr J."/>
            <person name="Walesch S."/>
            <person name="Walt C."/>
            <person name="Boldt J."/>
            <person name="Bunk B."/>
            <person name="Haeckl F.J.F.P.J."/>
            <person name="Gunesch A.P."/>
            <person name="Birkelbach J."/>
            <person name="Nuebel U."/>
            <person name="Pietschmann T."/>
            <person name="Bach T."/>
            <person name="Mueller R."/>
        </authorList>
    </citation>
    <scope>NUCLEOTIDE SEQUENCE</scope>
    <source>
        <strain evidence="1">MSr11367</strain>
    </source>
</reference>
<dbReference type="Proteomes" id="UP001374803">
    <property type="component" value="Chromosome"/>
</dbReference>
<name>A0ABZ2L8A6_9BACT</name>
<gene>
    <name evidence="1" type="ORF">LVJ94_02735</name>
</gene>
<dbReference type="RefSeq" id="WP_394835829.1">
    <property type="nucleotide sequence ID" value="NZ_CP089929.1"/>
</dbReference>
<evidence type="ECO:0000313" key="1">
    <source>
        <dbReference type="EMBL" id="WXB06178.1"/>
    </source>
</evidence>